<name>A0ABQ8TVS7_PERAM</name>
<comment type="caution">
    <text evidence="1">The sequence shown here is derived from an EMBL/GenBank/DDBJ whole genome shotgun (WGS) entry which is preliminary data.</text>
</comment>
<gene>
    <name evidence="1" type="ORF">ANN_01063</name>
</gene>
<dbReference type="Proteomes" id="UP001148838">
    <property type="component" value="Unassembled WGS sequence"/>
</dbReference>
<organism evidence="1 2">
    <name type="scientific">Periplaneta americana</name>
    <name type="common">American cockroach</name>
    <name type="synonym">Blatta americana</name>
    <dbReference type="NCBI Taxonomy" id="6978"/>
    <lineage>
        <taxon>Eukaryota</taxon>
        <taxon>Metazoa</taxon>
        <taxon>Ecdysozoa</taxon>
        <taxon>Arthropoda</taxon>
        <taxon>Hexapoda</taxon>
        <taxon>Insecta</taxon>
        <taxon>Pterygota</taxon>
        <taxon>Neoptera</taxon>
        <taxon>Polyneoptera</taxon>
        <taxon>Dictyoptera</taxon>
        <taxon>Blattodea</taxon>
        <taxon>Blattoidea</taxon>
        <taxon>Blattidae</taxon>
        <taxon>Blattinae</taxon>
        <taxon>Periplaneta</taxon>
    </lineage>
</organism>
<evidence type="ECO:0000313" key="2">
    <source>
        <dbReference type="Proteomes" id="UP001148838"/>
    </source>
</evidence>
<evidence type="ECO:0000313" key="1">
    <source>
        <dbReference type="EMBL" id="KAJ4449659.1"/>
    </source>
</evidence>
<keyword evidence="2" id="KW-1185">Reference proteome</keyword>
<reference evidence="1 2" key="1">
    <citation type="journal article" date="2022" name="Allergy">
        <title>Genome assembly and annotation of Periplaneta americana reveal a comprehensive cockroach allergen profile.</title>
        <authorList>
            <person name="Wang L."/>
            <person name="Xiong Q."/>
            <person name="Saelim N."/>
            <person name="Wang L."/>
            <person name="Nong W."/>
            <person name="Wan A.T."/>
            <person name="Shi M."/>
            <person name="Liu X."/>
            <person name="Cao Q."/>
            <person name="Hui J.H.L."/>
            <person name="Sookrung N."/>
            <person name="Leung T.F."/>
            <person name="Tungtrongchitr A."/>
            <person name="Tsui S.K.W."/>
        </authorList>
    </citation>
    <scope>NUCLEOTIDE SEQUENCE [LARGE SCALE GENOMIC DNA]</scope>
    <source>
        <strain evidence="1">PWHHKU_190912</strain>
    </source>
</reference>
<sequence>MVSSLKIGLEDTFGKKNALDDLECQKKMCRELEKLSSIASKSQQCKLEASHQLELKFLKQQCGMFYISGF</sequence>
<accession>A0ABQ8TVS7</accession>
<protein>
    <submittedName>
        <fullName evidence="1">Uncharacterized protein</fullName>
    </submittedName>
</protein>
<dbReference type="EMBL" id="JAJSOF020000003">
    <property type="protein sequence ID" value="KAJ4449659.1"/>
    <property type="molecule type" value="Genomic_DNA"/>
</dbReference>
<proteinExistence type="predicted"/>